<proteinExistence type="predicted"/>
<feature type="transmembrane region" description="Helical" evidence="1">
    <location>
        <begin position="145"/>
        <end position="168"/>
    </location>
</feature>
<feature type="transmembrane region" description="Helical" evidence="1">
    <location>
        <begin position="277"/>
        <end position="298"/>
    </location>
</feature>
<feature type="transmembrane region" description="Helical" evidence="1">
    <location>
        <begin position="77"/>
        <end position="95"/>
    </location>
</feature>
<feature type="transmembrane region" description="Helical" evidence="1">
    <location>
        <begin position="421"/>
        <end position="444"/>
    </location>
</feature>
<comment type="caution">
    <text evidence="2">The sequence shown here is derived from an EMBL/GenBank/DDBJ whole genome shotgun (WGS) entry which is preliminary data.</text>
</comment>
<feature type="transmembrane region" description="Helical" evidence="1">
    <location>
        <begin position="180"/>
        <end position="198"/>
    </location>
</feature>
<name>A0ABS2PRY9_9STRE</name>
<keyword evidence="3" id="KW-1185">Reference proteome</keyword>
<feature type="transmembrane region" description="Helical" evidence="1">
    <location>
        <begin position="478"/>
        <end position="498"/>
    </location>
</feature>
<feature type="transmembrane region" description="Helical" evidence="1">
    <location>
        <begin position="12"/>
        <end position="32"/>
    </location>
</feature>
<feature type="transmembrane region" description="Helical" evidence="1">
    <location>
        <begin position="254"/>
        <end position="270"/>
    </location>
</feature>
<evidence type="ECO:0000313" key="2">
    <source>
        <dbReference type="EMBL" id="MBM7642792.1"/>
    </source>
</evidence>
<feature type="transmembrane region" description="Helical" evidence="1">
    <location>
        <begin position="204"/>
        <end position="225"/>
    </location>
</feature>
<reference evidence="2 3" key="1">
    <citation type="submission" date="2021-01" db="EMBL/GenBank/DDBJ databases">
        <title>Genomic Encyclopedia of Type Strains, Phase IV (KMG-IV): sequencing the most valuable type-strain genomes for metagenomic binning, comparative biology and taxonomic classification.</title>
        <authorList>
            <person name="Goeker M."/>
        </authorList>
    </citation>
    <scope>NUCLEOTIDE SEQUENCE [LARGE SCALE GENOMIC DNA]</scope>
    <source>
        <strain evidence="2 3">DSM 27382</strain>
    </source>
</reference>
<evidence type="ECO:0008006" key="4">
    <source>
        <dbReference type="Google" id="ProtNLM"/>
    </source>
</evidence>
<sequence length="516" mass="58380">MLVKKSSLILSRLAQIWSLVLFGLLLISSLLVQTSLPMDGSEMAKMVATSPLIWIGAAFILFVIYCLLRDLPKIKPIWLFLAGSLIYLILASVLIGQVPDVLRDDARAVYDSALAINKGDYGSLLEGGYLYRYPHQLGLVTYERILFALAHTSSAKFLFGLNLLMVLASNFLTWKLTELFFKKAAVTNLVIILSFFFLPQFFFILFAYGLVPGLFFSLLAFYSFIAFMRNGRAVDGLVFLIAMILAYIIRNNYIILTLSFAIIALLDAMYQKRFKTLILVLLTFMLSFGANRALTWHYESLSKTDLSGEPKIAWVTMGLNDRPIYNRVAGWYDAYVETVYSENDGDFSKIAEQSQEDLADRISYMTSHPAYAFTFFKNKFLSTWTDGLFQSIWSGPIKKLGQTVNASFAKSIYEGKTGYRISYSLAHMILILLYLGVFSGLIFLIKSPMALRLENLIAPVYLTGGFLFHLVWETKSQYVYPYIFLILPLAAFGLVKLLEKAASLRQKQSHKVEEAE</sequence>
<accession>A0ABS2PRY9</accession>
<organism evidence="2 3">
    <name type="scientific">Streptococcus loxodontisalivarius</name>
    <dbReference type="NCBI Taxonomy" id="1349415"/>
    <lineage>
        <taxon>Bacteria</taxon>
        <taxon>Bacillati</taxon>
        <taxon>Bacillota</taxon>
        <taxon>Bacilli</taxon>
        <taxon>Lactobacillales</taxon>
        <taxon>Streptococcaceae</taxon>
        <taxon>Streptococcus</taxon>
    </lineage>
</organism>
<feature type="transmembrane region" description="Helical" evidence="1">
    <location>
        <begin position="232"/>
        <end position="248"/>
    </location>
</feature>
<feature type="transmembrane region" description="Helical" evidence="1">
    <location>
        <begin position="52"/>
        <end position="68"/>
    </location>
</feature>
<dbReference type="RefSeq" id="WP_205009633.1">
    <property type="nucleotide sequence ID" value="NZ_JAFBEH010000019.1"/>
</dbReference>
<keyword evidence="1" id="KW-0472">Membrane</keyword>
<evidence type="ECO:0000313" key="3">
    <source>
        <dbReference type="Proteomes" id="UP000697472"/>
    </source>
</evidence>
<dbReference type="EMBL" id="JAFBEH010000019">
    <property type="protein sequence ID" value="MBM7642792.1"/>
    <property type="molecule type" value="Genomic_DNA"/>
</dbReference>
<keyword evidence="1" id="KW-0812">Transmembrane</keyword>
<dbReference type="Proteomes" id="UP000697472">
    <property type="component" value="Unassembled WGS sequence"/>
</dbReference>
<evidence type="ECO:0000256" key="1">
    <source>
        <dbReference type="SAM" id="Phobius"/>
    </source>
</evidence>
<protein>
    <recommendedName>
        <fullName evidence="4">Glycosyltransferase RgtA/B/C/D-like domain-containing protein</fullName>
    </recommendedName>
</protein>
<gene>
    <name evidence="2" type="ORF">JOC28_001090</name>
</gene>
<feature type="transmembrane region" description="Helical" evidence="1">
    <location>
        <begin position="456"/>
        <end position="472"/>
    </location>
</feature>
<keyword evidence="1" id="KW-1133">Transmembrane helix</keyword>